<dbReference type="SUPFAM" id="SSF100920">
    <property type="entry name" value="Heat shock protein 70kD (HSP70), peptide-binding domain"/>
    <property type="match status" value="1"/>
</dbReference>
<dbReference type="Gene3D" id="3.90.640.10">
    <property type="entry name" value="Actin, Chain A, domain 4"/>
    <property type="match status" value="1"/>
</dbReference>
<dbReference type="PRINTS" id="PR00301">
    <property type="entry name" value="HEATSHOCK70"/>
</dbReference>
<sequence length="569" mass="62003">MIIGIDLGTTNSLVSVWRDGQVELIPNALGDMLTPSVVGLDADGAVLVGLAARERLITHPQLTAAVFKRYMGSDRKTLLGSQAFRPEELSALVLKSLKADAERYLGEPVEEAVITVPAYFSDAQRKATKIAGQLAGLKVERLVNEPTAAALAYGLHQSEPESRFLVFDLGGGTFDISILELFEGVMEVRASAGDNFLGGEDFSEALIDGFIAAVGKQHGLTDKTADPAVYQNLRKQAEQAKRALTGAPTATMTVLHAGEPLSWTLSDGDFLKLCEPLLKRLREPIEKALRDSRLKAIDLDQVVLAGGATRKPLVRKLVAKLFGRMPAMNLNPDEVVARGAAVMAGLKARDVALSEVVMTDVCPYSLGIEVSEQLGPGRFQPGFYLPIIERNSVVPISREQIVSTIVDNQPALHVSIFQGESRLVKDNIFLGELILPVPPRPAGQISVAVRFTYDVNGLLEAEMTVAETGEKHRLLIEDNPGVLSPEQIEERLAALAKLKIHPRELLPNATLLARADRLYQQLLGEQRQWLAQETARFQAVLESQDEALILPARTELKQFLDEIEGDGWL</sequence>
<dbReference type="AlphaFoldDB" id="A0A516SDP6"/>
<proteinExistence type="inferred from homology"/>
<evidence type="ECO:0000256" key="2">
    <source>
        <dbReference type="ARBA" id="ARBA00022741"/>
    </source>
</evidence>
<evidence type="ECO:0000313" key="5">
    <source>
        <dbReference type="EMBL" id="QDQ26282.1"/>
    </source>
</evidence>
<dbReference type="Pfam" id="PF00012">
    <property type="entry name" value="HSP70"/>
    <property type="match status" value="1"/>
</dbReference>
<dbReference type="SUPFAM" id="SSF53067">
    <property type="entry name" value="Actin-like ATPase domain"/>
    <property type="match status" value="2"/>
</dbReference>
<evidence type="ECO:0000256" key="4">
    <source>
        <dbReference type="RuleBase" id="RU003322"/>
    </source>
</evidence>
<dbReference type="InterPro" id="IPR042030">
    <property type="entry name" value="HscC_NBD"/>
</dbReference>
<dbReference type="RefSeq" id="WP_144277681.1">
    <property type="nucleotide sequence ID" value="NZ_CP041730.1"/>
</dbReference>
<dbReference type="GO" id="GO:0005524">
    <property type="term" value="F:ATP binding"/>
    <property type="evidence" value="ECO:0007669"/>
    <property type="project" value="UniProtKB-KW"/>
</dbReference>
<dbReference type="PANTHER" id="PTHR19375">
    <property type="entry name" value="HEAT SHOCK PROTEIN 70KDA"/>
    <property type="match status" value="1"/>
</dbReference>
<dbReference type="FunFam" id="3.30.420.40:FF:000144">
    <property type="entry name" value="Molecular chaperone HscC"/>
    <property type="match status" value="1"/>
</dbReference>
<reference evidence="6" key="1">
    <citation type="submission" date="2019-07" db="EMBL/GenBank/DDBJ databases">
        <title>Chitinimonas sp. nov., isolated from Ny-Alesund, arctica soil.</title>
        <authorList>
            <person name="Xu Q."/>
            <person name="Peng F."/>
        </authorList>
    </citation>
    <scope>NUCLEOTIDE SEQUENCE [LARGE SCALE GENOMIC DNA]</scope>
    <source>
        <strain evidence="6">R3-44</strain>
    </source>
</reference>
<keyword evidence="6" id="KW-1185">Reference proteome</keyword>
<dbReference type="CDD" id="cd10235">
    <property type="entry name" value="ASKHA_NBD_HSP70_HscC"/>
    <property type="match status" value="1"/>
</dbReference>
<evidence type="ECO:0000256" key="1">
    <source>
        <dbReference type="ARBA" id="ARBA00007381"/>
    </source>
</evidence>
<keyword evidence="2 4" id="KW-0547">Nucleotide-binding</keyword>
<dbReference type="PROSITE" id="PS00297">
    <property type="entry name" value="HSP70_1"/>
    <property type="match status" value="1"/>
</dbReference>
<dbReference type="Gene3D" id="2.60.34.10">
    <property type="entry name" value="Substrate Binding Domain Of DNAk, Chain A, domain 1"/>
    <property type="match status" value="1"/>
</dbReference>
<dbReference type="InterPro" id="IPR013126">
    <property type="entry name" value="Hsp_70_fam"/>
</dbReference>
<dbReference type="KEGG" id="cari:FNU76_07865"/>
<dbReference type="InterPro" id="IPR043129">
    <property type="entry name" value="ATPase_NBD"/>
</dbReference>
<evidence type="ECO:0000256" key="3">
    <source>
        <dbReference type="ARBA" id="ARBA00022840"/>
    </source>
</evidence>
<dbReference type="GO" id="GO:0140662">
    <property type="term" value="F:ATP-dependent protein folding chaperone"/>
    <property type="evidence" value="ECO:0007669"/>
    <property type="project" value="InterPro"/>
</dbReference>
<dbReference type="PROSITE" id="PS00329">
    <property type="entry name" value="HSP70_2"/>
    <property type="match status" value="1"/>
</dbReference>
<dbReference type="EMBL" id="CP041730">
    <property type="protein sequence ID" value="QDQ26282.1"/>
    <property type="molecule type" value="Genomic_DNA"/>
</dbReference>
<dbReference type="InterPro" id="IPR018181">
    <property type="entry name" value="Heat_shock_70_CS"/>
</dbReference>
<name>A0A516SDP6_9NEIS</name>
<gene>
    <name evidence="5" type="ORF">FNU76_07865</name>
</gene>
<evidence type="ECO:0000313" key="6">
    <source>
        <dbReference type="Proteomes" id="UP000317550"/>
    </source>
</evidence>
<keyword evidence="3 4" id="KW-0067">ATP-binding</keyword>
<dbReference type="OrthoDB" id="9766019at2"/>
<accession>A0A516SDP6</accession>
<dbReference type="Proteomes" id="UP000317550">
    <property type="component" value="Chromosome"/>
</dbReference>
<comment type="similarity">
    <text evidence="1 4">Belongs to the heat shock protein 70 family.</text>
</comment>
<dbReference type="InterPro" id="IPR029047">
    <property type="entry name" value="HSP70_peptide-bd_sf"/>
</dbReference>
<protein>
    <submittedName>
        <fullName evidence="5">Molecular chaperone HscC</fullName>
    </submittedName>
</protein>
<dbReference type="Gene3D" id="3.30.420.40">
    <property type="match status" value="2"/>
</dbReference>
<organism evidence="5 6">
    <name type="scientific">Chitinimonas arctica</name>
    <dbReference type="NCBI Taxonomy" id="2594795"/>
    <lineage>
        <taxon>Bacteria</taxon>
        <taxon>Pseudomonadati</taxon>
        <taxon>Pseudomonadota</taxon>
        <taxon>Betaproteobacteria</taxon>
        <taxon>Neisseriales</taxon>
        <taxon>Chitinibacteraceae</taxon>
        <taxon>Chitinimonas</taxon>
    </lineage>
</organism>